<feature type="compositionally biased region" description="Low complexity" evidence="1">
    <location>
        <begin position="50"/>
        <end position="67"/>
    </location>
</feature>
<evidence type="ECO:0000313" key="3">
    <source>
        <dbReference type="Proteomes" id="UP001491310"/>
    </source>
</evidence>
<accession>A0ABR2Z4A4</accession>
<gene>
    <name evidence="2" type="ORF">WJX75_007045</name>
</gene>
<name>A0ABR2Z4A4_9CHLO</name>
<dbReference type="Proteomes" id="UP001491310">
    <property type="component" value="Unassembled WGS sequence"/>
</dbReference>
<evidence type="ECO:0000313" key="2">
    <source>
        <dbReference type="EMBL" id="KAK9918803.1"/>
    </source>
</evidence>
<proteinExistence type="predicted"/>
<reference evidence="2 3" key="1">
    <citation type="journal article" date="2024" name="Nat. Commun.">
        <title>Phylogenomics reveals the evolutionary origins of lichenization in chlorophyte algae.</title>
        <authorList>
            <person name="Puginier C."/>
            <person name="Libourel C."/>
            <person name="Otte J."/>
            <person name="Skaloud P."/>
            <person name="Haon M."/>
            <person name="Grisel S."/>
            <person name="Petersen M."/>
            <person name="Berrin J.G."/>
            <person name="Delaux P.M."/>
            <person name="Dal Grande F."/>
            <person name="Keller J."/>
        </authorList>
    </citation>
    <scope>NUCLEOTIDE SEQUENCE [LARGE SCALE GENOMIC DNA]</scope>
    <source>
        <strain evidence="2 3">SAG 216-7</strain>
    </source>
</reference>
<comment type="caution">
    <text evidence="2">The sequence shown here is derived from an EMBL/GenBank/DDBJ whole genome shotgun (WGS) entry which is preliminary data.</text>
</comment>
<sequence>MIRSFRTSRDQHRRPYIKSFSGRPCFSSSLSSGRAPAPAPTKAAGSTSLQSGAPTQAPAPGPGAAASGNATADITNVIQARAGVFTRANTLFLAGVTQRVDWTADLAARGKRTGRFRLDYFVSASFNQSTPSGSTWLGDPQAVIEGVVEGAANETSLVAILSQPRYNASADTLSFVVQPVTDAAALKLGAGTANAALSGDSAGRLNSTSVGLIMKDIVIYIDDSTEDVPPEASQGAGQKSSLVSFGPWGNPWGAGGWNPCSGPARQGVWRDGRIRSNYFGCGPGFGFGR</sequence>
<protein>
    <submittedName>
        <fullName evidence="2">Uncharacterized protein</fullName>
    </submittedName>
</protein>
<organism evidence="2 3">
    <name type="scientific">Coccomyxa subellipsoidea</name>
    <dbReference type="NCBI Taxonomy" id="248742"/>
    <lineage>
        <taxon>Eukaryota</taxon>
        <taxon>Viridiplantae</taxon>
        <taxon>Chlorophyta</taxon>
        <taxon>core chlorophytes</taxon>
        <taxon>Trebouxiophyceae</taxon>
        <taxon>Trebouxiophyceae incertae sedis</taxon>
        <taxon>Coccomyxaceae</taxon>
        <taxon>Coccomyxa</taxon>
    </lineage>
</organism>
<feature type="region of interest" description="Disordered" evidence="1">
    <location>
        <begin position="1"/>
        <end position="67"/>
    </location>
</feature>
<evidence type="ECO:0000256" key="1">
    <source>
        <dbReference type="SAM" id="MobiDB-lite"/>
    </source>
</evidence>
<dbReference type="EMBL" id="JALJOT010000001">
    <property type="protein sequence ID" value="KAK9918803.1"/>
    <property type="molecule type" value="Genomic_DNA"/>
</dbReference>
<keyword evidence="3" id="KW-1185">Reference proteome</keyword>